<dbReference type="EMBL" id="BARW01006441">
    <property type="protein sequence ID" value="GAI75886.1"/>
    <property type="molecule type" value="Genomic_DNA"/>
</dbReference>
<protein>
    <recommendedName>
        <fullName evidence="2">Response regulatory domain-containing protein</fullName>
    </recommendedName>
</protein>
<evidence type="ECO:0000256" key="1">
    <source>
        <dbReference type="ARBA" id="ARBA00022553"/>
    </source>
</evidence>
<dbReference type="InterPro" id="IPR050595">
    <property type="entry name" value="Bact_response_regulator"/>
</dbReference>
<evidence type="ECO:0000313" key="3">
    <source>
        <dbReference type="EMBL" id="GAI75886.1"/>
    </source>
</evidence>
<dbReference type="PROSITE" id="PS50110">
    <property type="entry name" value="RESPONSE_REGULATORY"/>
    <property type="match status" value="2"/>
</dbReference>
<proteinExistence type="predicted"/>
<dbReference type="InterPro" id="IPR011006">
    <property type="entry name" value="CheY-like_superfamily"/>
</dbReference>
<gene>
    <name evidence="3" type="ORF">S12H4_13525</name>
</gene>
<comment type="caution">
    <text evidence="3">The sequence shown here is derived from an EMBL/GenBank/DDBJ whole genome shotgun (WGS) entry which is preliminary data.</text>
</comment>
<dbReference type="PANTHER" id="PTHR44591:SF3">
    <property type="entry name" value="RESPONSE REGULATORY DOMAIN-CONTAINING PROTEIN"/>
    <property type="match status" value="1"/>
</dbReference>
<accession>X1S9U2</accession>
<feature type="domain" description="Response regulatory" evidence="2">
    <location>
        <begin position="52"/>
        <end position="166"/>
    </location>
</feature>
<dbReference type="InterPro" id="IPR001789">
    <property type="entry name" value="Sig_transdc_resp-reg_receiver"/>
</dbReference>
<dbReference type="SMART" id="SM00448">
    <property type="entry name" value="REC"/>
    <property type="match status" value="1"/>
</dbReference>
<dbReference type="AlphaFoldDB" id="X1S9U2"/>
<dbReference type="PANTHER" id="PTHR44591">
    <property type="entry name" value="STRESS RESPONSE REGULATOR PROTEIN 1"/>
    <property type="match status" value="1"/>
</dbReference>
<dbReference type="Gene3D" id="3.40.50.2300">
    <property type="match status" value="1"/>
</dbReference>
<dbReference type="Pfam" id="PF00072">
    <property type="entry name" value="Response_reg"/>
    <property type="match status" value="1"/>
</dbReference>
<keyword evidence="1" id="KW-0597">Phosphoprotein</keyword>
<name>X1S9U2_9ZZZZ</name>
<dbReference type="GO" id="GO:0000160">
    <property type="term" value="P:phosphorelay signal transduction system"/>
    <property type="evidence" value="ECO:0007669"/>
    <property type="project" value="InterPro"/>
</dbReference>
<feature type="domain" description="Response regulatory" evidence="2">
    <location>
        <begin position="1"/>
        <end position="40"/>
    </location>
</feature>
<evidence type="ECO:0000259" key="2">
    <source>
        <dbReference type="PROSITE" id="PS50110"/>
    </source>
</evidence>
<organism evidence="3">
    <name type="scientific">marine sediment metagenome</name>
    <dbReference type="NCBI Taxonomy" id="412755"/>
    <lineage>
        <taxon>unclassified sequences</taxon>
        <taxon>metagenomes</taxon>
        <taxon>ecological metagenomes</taxon>
    </lineage>
</organism>
<feature type="non-terminal residue" evidence="3">
    <location>
        <position position="1"/>
    </location>
</feature>
<sequence>IVSAYLEKEVIKEAERMGIAGYVAKPINQAHIKAMVKNALETGRKPYSRRKLILCVDSEPRVRKLYQGALNDQRYDVITASNGIEALETAEYQSIDLIITELNLPEMDGAEFLQTLKEDNKHIPSIIVSTVSEERIKERVENLGVKKYLSKPINLDKLREDVSEIFESDSQEGP</sequence>
<dbReference type="SUPFAM" id="SSF52172">
    <property type="entry name" value="CheY-like"/>
    <property type="match status" value="2"/>
</dbReference>
<dbReference type="CDD" id="cd00156">
    <property type="entry name" value="REC"/>
    <property type="match status" value="1"/>
</dbReference>
<reference evidence="3" key="1">
    <citation type="journal article" date="2014" name="Front. Microbiol.">
        <title>High frequency of phylogenetically diverse reductive dehalogenase-homologous genes in deep subseafloor sedimentary metagenomes.</title>
        <authorList>
            <person name="Kawai M."/>
            <person name="Futagami T."/>
            <person name="Toyoda A."/>
            <person name="Takaki Y."/>
            <person name="Nishi S."/>
            <person name="Hori S."/>
            <person name="Arai W."/>
            <person name="Tsubouchi T."/>
            <person name="Morono Y."/>
            <person name="Uchiyama I."/>
            <person name="Ito T."/>
            <person name="Fujiyama A."/>
            <person name="Inagaki F."/>
            <person name="Takami H."/>
        </authorList>
    </citation>
    <scope>NUCLEOTIDE SEQUENCE</scope>
    <source>
        <strain evidence="3">Expedition CK06-06</strain>
    </source>
</reference>